<gene>
    <name evidence="1" type="ORF">EVAR_13502_1</name>
</gene>
<evidence type="ECO:0000313" key="1">
    <source>
        <dbReference type="EMBL" id="GBP31382.1"/>
    </source>
</evidence>
<keyword evidence="2" id="KW-1185">Reference proteome</keyword>
<reference evidence="1 2" key="1">
    <citation type="journal article" date="2019" name="Commun. Biol.">
        <title>The bagworm genome reveals a unique fibroin gene that provides high tensile strength.</title>
        <authorList>
            <person name="Kono N."/>
            <person name="Nakamura H."/>
            <person name="Ohtoshi R."/>
            <person name="Tomita M."/>
            <person name="Numata K."/>
            <person name="Arakawa K."/>
        </authorList>
    </citation>
    <scope>NUCLEOTIDE SEQUENCE [LARGE SCALE GENOMIC DNA]</scope>
</reference>
<protein>
    <submittedName>
        <fullName evidence="1">Uncharacterized protein</fullName>
    </submittedName>
</protein>
<proteinExistence type="predicted"/>
<dbReference type="AlphaFoldDB" id="A0A4C1UZJ7"/>
<sequence>MRLAAFLLFSEAINPHNRPVSVAPPGGRARPLIKINSCVAVDTKPRFTPRHVNSSVCRAAAGYATPR</sequence>
<dbReference type="EMBL" id="BGZK01000245">
    <property type="protein sequence ID" value="GBP31382.1"/>
    <property type="molecule type" value="Genomic_DNA"/>
</dbReference>
<name>A0A4C1UZJ7_EUMVA</name>
<comment type="caution">
    <text evidence="1">The sequence shown here is derived from an EMBL/GenBank/DDBJ whole genome shotgun (WGS) entry which is preliminary data.</text>
</comment>
<dbReference type="Proteomes" id="UP000299102">
    <property type="component" value="Unassembled WGS sequence"/>
</dbReference>
<accession>A0A4C1UZJ7</accession>
<evidence type="ECO:0000313" key="2">
    <source>
        <dbReference type="Proteomes" id="UP000299102"/>
    </source>
</evidence>
<organism evidence="1 2">
    <name type="scientific">Eumeta variegata</name>
    <name type="common">Bagworm moth</name>
    <name type="synonym">Eumeta japonica</name>
    <dbReference type="NCBI Taxonomy" id="151549"/>
    <lineage>
        <taxon>Eukaryota</taxon>
        <taxon>Metazoa</taxon>
        <taxon>Ecdysozoa</taxon>
        <taxon>Arthropoda</taxon>
        <taxon>Hexapoda</taxon>
        <taxon>Insecta</taxon>
        <taxon>Pterygota</taxon>
        <taxon>Neoptera</taxon>
        <taxon>Endopterygota</taxon>
        <taxon>Lepidoptera</taxon>
        <taxon>Glossata</taxon>
        <taxon>Ditrysia</taxon>
        <taxon>Tineoidea</taxon>
        <taxon>Psychidae</taxon>
        <taxon>Oiketicinae</taxon>
        <taxon>Eumeta</taxon>
    </lineage>
</organism>